<comment type="similarity">
    <text evidence="11">Belongs to the tRNA nucleotidyltransferase/poly(A) polymerase family. Bacterial CCA-adding enzyme type 3 subfamily.</text>
</comment>
<keyword evidence="7 11" id="KW-0692">RNA repair</keyword>
<evidence type="ECO:0000256" key="5">
    <source>
        <dbReference type="ARBA" id="ARBA00022723"/>
    </source>
</evidence>
<feature type="binding site" evidence="11">
    <location>
        <position position="115"/>
    </location>
    <ligand>
        <name>ATP</name>
        <dbReference type="ChEBI" id="CHEBI:30616"/>
    </ligand>
</feature>
<feature type="binding site" evidence="11">
    <location>
        <position position="44"/>
    </location>
    <ligand>
        <name>Mg(2+)</name>
        <dbReference type="ChEBI" id="CHEBI:18420"/>
    </ligand>
</feature>
<dbReference type="SUPFAM" id="SSF81891">
    <property type="entry name" value="Poly A polymerase C-terminal region-like"/>
    <property type="match status" value="1"/>
</dbReference>
<evidence type="ECO:0000259" key="14">
    <source>
        <dbReference type="Pfam" id="PF13735"/>
    </source>
</evidence>
<feature type="binding site" evidence="11">
    <location>
        <position position="164"/>
    </location>
    <ligand>
        <name>ATP</name>
        <dbReference type="ChEBI" id="CHEBI:30616"/>
    </ligand>
</feature>
<feature type="binding site" evidence="11">
    <location>
        <position position="158"/>
    </location>
    <ligand>
        <name>ATP</name>
        <dbReference type="ChEBI" id="CHEBI:30616"/>
    </ligand>
</feature>
<feature type="domain" description="CCA-adding enzyme C-terminal" evidence="14">
    <location>
        <begin position="262"/>
        <end position="393"/>
    </location>
</feature>
<dbReference type="Pfam" id="PF12627">
    <property type="entry name" value="PolyA_pol_RNAbd"/>
    <property type="match status" value="1"/>
</dbReference>
<feature type="binding site" evidence="11">
    <location>
        <position position="164"/>
    </location>
    <ligand>
        <name>CTP</name>
        <dbReference type="ChEBI" id="CHEBI:37563"/>
    </ligand>
</feature>
<dbReference type="InterPro" id="IPR002646">
    <property type="entry name" value="PolA_pol_head_dom"/>
</dbReference>
<dbReference type="RefSeq" id="WP_197316166.1">
    <property type="nucleotide sequence ID" value="NZ_JADZSC010000001.1"/>
</dbReference>
<dbReference type="EMBL" id="JADZSC010000001">
    <property type="protein sequence ID" value="MBH0229565.1"/>
    <property type="molecule type" value="Genomic_DNA"/>
</dbReference>
<proteinExistence type="inferred from homology"/>
<feature type="binding site" evidence="11">
    <location>
        <position position="167"/>
    </location>
    <ligand>
        <name>ATP</name>
        <dbReference type="ChEBI" id="CHEBI:30616"/>
    </ligand>
</feature>
<dbReference type="InterPro" id="IPR050264">
    <property type="entry name" value="Bact_CCA-adding_enz_type3_sf"/>
</dbReference>
<feature type="binding site" evidence="11">
    <location>
        <position position="34"/>
    </location>
    <ligand>
        <name>CTP</name>
        <dbReference type="ChEBI" id="CHEBI:37563"/>
    </ligand>
</feature>
<keyword evidence="2 11" id="KW-0808">Transferase</keyword>
<dbReference type="CDD" id="cd05398">
    <property type="entry name" value="NT_ClassII-CCAase"/>
    <property type="match status" value="1"/>
</dbReference>
<keyword evidence="8 11" id="KW-0067">ATP-binding</keyword>
<feature type="binding site" evidence="11">
    <location>
        <position position="161"/>
    </location>
    <ligand>
        <name>ATP</name>
        <dbReference type="ChEBI" id="CHEBI:30616"/>
    </ligand>
</feature>
<comment type="catalytic activity">
    <reaction evidence="11">
        <text>a tRNA precursor + 2 CTP + ATP = a tRNA with a 3' CCA end + 3 diphosphate</text>
        <dbReference type="Rhea" id="RHEA:14433"/>
        <dbReference type="Rhea" id="RHEA-COMP:10465"/>
        <dbReference type="Rhea" id="RHEA-COMP:10468"/>
        <dbReference type="ChEBI" id="CHEBI:30616"/>
        <dbReference type="ChEBI" id="CHEBI:33019"/>
        <dbReference type="ChEBI" id="CHEBI:37563"/>
        <dbReference type="ChEBI" id="CHEBI:74896"/>
        <dbReference type="ChEBI" id="CHEBI:83071"/>
        <dbReference type="EC" id="2.7.7.72"/>
    </reaction>
</comment>
<accession>A0A931HTP4</accession>
<dbReference type="PANTHER" id="PTHR46173">
    <property type="entry name" value="CCA TRNA NUCLEOTIDYLTRANSFERASE 1, MITOCHONDRIAL"/>
    <property type="match status" value="1"/>
</dbReference>
<keyword evidence="10 11" id="KW-0694">RNA-binding</keyword>
<keyword evidence="16" id="KW-1185">Reference proteome</keyword>
<sequence length="403" mass="45997">MNPTNEKVFQPAFEVIEKIEQAGGEAYIVGGAVRDYISGRPIGDIDIATSEKPGRIQEIFDKVIPVGIEHGTVIVRHQSISYEVTTYRIEEGYEDFRHPDEVTFVKDINQDLARRDFTMNAMAMDRHGNIVDPYEGKKAIEKQLIIAVGDPVIRFQEDPLRMMRAARFSSQMNFNIDLGTLEAMNEQAHLLENISIERIAEETVKLFSGRGFDNGIKALVQTGLVNHLPLMNQVELQPNAPKVPLHSWPEIIVYGIRIGIDTTIGNWARQWKLSNKVKKEAEHLFYAFSQFTTNKEVSNLLVYRLPFPLFEAFDRLLQAAGVYEGSLVEVMKNKHEKLPIFSKKDIAFQAKDLIQMYPATPKGPWIAKAIDEIEQAILDNRLPNDYEKIKEWVEKWNPPESNS</sequence>
<dbReference type="InterPro" id="IPR043519">
    <property type="entry name" value="NT_sf"/>
</dbReference>
<protein>
    <recommendedName>
        <fullName evidence="11">CCA-adding enzyme</fullName>
        <ecNumber evidence="11">2.7.7.72</ecNumber>
    </recommendedName>
    <alternativeName>
        <fullName evidence="11">CCA tRNA nucleotidyltransferase</fullName>
    </alternativeName>
    <alternativeName>
        <fullName evidence="11">tRNA CCA-pyrophosphorylase</fullName>
    </alternativeName>
    <alternativeName>
        <fullName evidence="11">tRNA adenylyl-/cytidylyl- transferase</fullName>
    </alternativeName>
    <alternativeName>
        <fullName evidence="11">tRNA nucleotidyltransferase</fullName>
    </alternativeName>
    <alternativeName>
        <fullName evidence="11">tRNA-NT</fullName>
    </alternativeName>
</protein>
<dbReference type="HAMAP" id="MF_01263">
    <property type="entry name" value="CCA_bact_type3"/>
    <property type="match status" value="1"/>
</dbReference>
<feature type="binding site" evidence="11">
    <location>
        <position position="31"/>
    </location>
    <ligand>
        <name>CTP</name>
        <dbReference type="ChEBI" id="CHEBI:37563"/>
    </ligand>
</feature>
<comment type="subunit">
    <text evidence="11">Homodimer.</text>
</comment>
<feature type="binding site" evidence="11">
    <location>
        <position position="34"/>
    </location>
    <ligand>
        <name>ATP</name>
        <dbReference type="ChEBI" id="CHEBI:30616"/>
    </ligand>
</feature>
<evidence type="ECO:0000256" key="2">
    <source>
        <dbReference type="ARBA" id="ARBA00022679"/>
    </source>
</evidence>
<evidence type="ECO:0000256" key="3">
    <source>
        <dbReference type="ARBA" id="ARBA00022694"/>
    </source>
</evidence>
<dbReference type="SUPFAM" id="SSF81301">
    <property type="entry name" value="Nucleotidyltransferase"/>
    <property type="match status" value="1"/>
</dbReference>
<dbReference type="PANTHER" id="PTHR46173:SF1">
    <property type="entry name" value="CCA TRNA NUCLEOTIDYLTRANSFERASE 1, MITOCHONDRIAL"/>
    <property type="match status" value="1"/>
</dbReference>
<dbReference type="InterPro" id="IPR032828">
    <property type="entry name" value="PolyA_RNA-bd"/>
</dbReference>
<feature type="binding site" evidence="11">
    <location>
        <position position="46"/>
    </location>
    <ligand>
        <name>Mg(2+)</name>
        <dbReference type="ChEBI" id="CHEBI:18420"/>
    </ligand>
</feature>
<dbReference type="Gene3D" id="1.20.58.560">
    <property type="match status" value="1"/>
</dbReference>
<feature type="binding site" evidence="11">
    <location>
        <position position="31"/>
    </location>
    <ligand>
        <name>ATP</name>
        <dbReference type="ChEBI" id="CHEBI:30616"/>
    </ligand>
</feature>
<keyword evidence="4 11" id="KW-0548">Nucleotidyltransferase</keyword>
<dbReference type="GO" id="GO:0004810">
    <property type="term" value="F:CCA tRNA nucleotidyltransferase activity"/>
    <property type="evidence" value="ECO:0007669"/>
    <property type="project" value="UniProtKB-UniRule"/>
</dbReference>
<dbReference type="GO" id="GO:0042245">
    <property type="term" value="P:RNA repair"/>
    <property type="evidence" value="ECO:0007669"/>
    <property type="project" value="UniProtKB-KW"/>
</dbReference>
<feature type="domain" description="tRNA nucleotidyltransferase/poly(A) polymerase RNA and SrmB- binding" evidence="13">
    <location>
        <begin position="173"/>
        <end position="231"/>
    </location>
</feature>
<keyword evidence="5 11" id="KW-0479">Metal-binding</keyword>
<dbReference type="InterPro" id="IPR023068">
    <property type="entry name" value="CCA-adding_enz_firmicutes"/>
</dbReference>
<feature type="binding site" evidence="11">
    <location>
        <position position="158"/>
    </location>
    <ligand>
        <name>CTP</name>
        <dbReference type="ChEBI" id="CHEBI:37563"/>
    </ligand>
</feature>
<evidence type="ECO:0000256" key="9">
    <source>
        <dbReference type="ARBA" id="ARBA00022842"/>
    </source>
</evidence>
<keyword evidence="9 11" id="KW-0460">Magnesium</keyword>
<dbReference type="NCBIfam" id="NF009814">
    <property type="entry name" value="PRK13299.1"/>
    <property type="match status" value="1"/>
</dbReference>
<comment type="function">
    <text evidence="11">Catalyzes the addition and repair of the essential 3'-terminal CCA sequence in tRNAs without using a nucleic acid template. Adds these three nucleotides in the order of C, C, and A to the tRNA nucleotide-73, using CTP and ATP as substrates and producing inorganic pyrophosphate. tRNA 3'-terminal CCA addition is required both for tRNA processing and repair. Also involved in tRNA surveillance by mediating tandem CCA addition to generate a CCACCA at the 3' terminus of unstable tRNAs. While stable tRNAs receive only 3'-terminal CCA, unstable tRNAs are marked with CCACCA and rapidly degraded.</text>
</comment>
<evidence type="ECO:0000256" key="4">
    <source>
        <dbReference type="ARBA" id="ARBA00022695"/>
    </source>
</evidence>
<evidence type="ECO:0000256" key="1">
    <source>
        <dbReference type="ARBA" id="ARBA00001946"/>
    </source>
</evidence>
<evidence type="ECO:0000256" key="6">
    <source>
        <dbReference type="ARBA" id="ARBA00022741"/>
    </source>
</evidence>
<dbReference type="Proteomes" id="UP000614490">
    <property type="component" value="Unassembled WGS sequence"/>
</dbReference>
<dbReference type="Pfam" id="PF13735">
    <property type="entry name" value="tRNA_NucTran2_2"/>
    <property type="match status" value="1"/>
</dbReference>
<dbReference type="Pfam" id="PF01743">
    <property type="entry name" value="PolyA_pol"/>
    <property type="match status" value="1"/>
</dbReference>
<dbReference type="AlphaFoldDB" id="A0A931HTP4"/>
<evidence type="ECO:0000256" key="8">
    <source>
        <dbReference type="ARBA" id="ARBA00022840"/>
    </source>
</evidence>
<feature type="binding site" evidence="11">
    <location>
        <position position="115"/>
    </location>
    <ligand>
        <name>CTP</name>
        <dbReference type="ChEBI" id="CHEBI:37563"/>
    </ligand>
</feature>
<comment type="catalytic activity">
    <reaction evidence="11">
        <text>a tRNA with a 3' CCA end + 2 CTP + ATP = a tRNA with a 3' CCACCA end + 3 diphosphate</text>
        <dbReference type="Rhea" id="RHEA:76235"/>
        <dbReference type="Rhea" id="RHEA-COMP:10468"/>
        <dbReference type="Rhea" id="RHEA-COMP:18655"/>
        <dbReference type="ChEBI" id="CHEBI:30616"/>
        <dbReference type="ChEBI" id="CHEBI:33019"/>
        <dbReference type="ChEBI" id="CHEBI:37563"/>
        <dbReference type="ChEBI" id="CHEBI:83071"/>
        <dbReference type="ChEBI" id="CHEBI:195187"/>
    </reaction>
</comment>
<comment type="miscellaneous">
    <text evidence="11">A single active site specifically recognizes both ATP and CTP and is responsible for their addition.</text>
</comment>
<evidence type="ECO:0000256" key="11">
    <source>
        <dbReference type="HAMAP-Rule" id="MF_01263"/>
    </source>
</evidence>
<name>A0A931HTP4_9BACI</name>
<feature type="domain" description="Poly A polymerase head" evidence="12">
    <location>
        <begin position="26"/>
        <end position="145"/>
    </location>
</feature>
<dbReference type="Gene3D" id="1.10.3090.10">
    <property type="entry name" value="cca-adding enzyme, domain 2"/>
    <property type="match status" value="1"/>
</dbReference>
<feature type="binding site" evidence="11">
    <location>
        <position position="167"/>
    </location>
    <ligand>
        <name>CTP</name>
        <dbReference type="ChEBI" id="CHEBI:37563"/>
    </ligand>
</feature>
<dbReference type="InterPro" id="IPR032810">
    <property type="entry name" value="CCA-adding_enz_C"/>
</dbReference>
<evidence type="ECO:0000313" key="15">
    <source>
        <dbReference type="EMBL" id="MBH0229565.1"/>
    </source>
</evidence>
<dbReference type="EC" id="2.7.7.72" evidence="11"/>
<reference evidence="15 16" key="1">
    <citation type="journal article" date="2005" name="Int. J. Syst. Evol. Microbiol.">
        <title>Halobacillus yeomjeoni sp. nov., isolated from a marine solar saltern in Korea.</title>
        <authorList>
            <person name="Yoon J.H."/>
            <person name="Kang S.J."/>
            <person name="Lee C.H."/>
            <person name="Oh H.W."/>
            <person name="Oh T.K."/>
        </authorList>
    </citation>
    <scope>NUCLEOTIDE SEQUENCE [LARGE SCALE GENOMIC DNA]</scope>
    <source>
        <strain evidence="15 16">KCTC 3957</strain>
    </source>
</reference>
<comment type="cofactor">
    <cofactor evidence="1 11">
        <name>Mg(2+)</name>
        <dbReference type="ChEBI" id="CHEBI:18420"/>
    </cofactor>
</comment>
<evidence type="ECO:0000259" key="12">
    <source>
        <dbReference type="Pfam" id="PF01743"/>
    </source>
</evidence>
<dbReference type="GO" id="GO:0001680">
    <property type="term" value="P:tRNA 3'-terminal CCA addition"/>
    <property type="evidence" value="ECO:0007669"/>
    <property type="project" value="UniProtKB-UniRule"/>
</dbReference>
<evidence type="ECO:0000256" key="10">
    <source>
        <dbReference type="ARBA" id="ARBA00022884"/>
    </source>
</evidence>
<dbReference type="Gene3D" id="3.30.460.10">
    <property type="entry name" value="Beta Polymerase, domain 2"/>
    <property type="match status" value="1"/>
</dbReference>
<organism evidence="15 16">
    <name type="scientific">Halobacillus yeomjeoni</name>
    <dbReference type="NCBI Taxonomy" id="311194"/>
    <lineage>
        <taxon>Bacteria</taxon>
        <taxon>Bacillati</taxon>
        <taxon>Bacillota</taxon>
        <taxon>Bacilli</taxon>
        <taxon>Bacillales</taxon>
        <taxon>Bacillaceae</taxon>
        <taxon>Halobacillus</taxon>
    </lineage>
</organism>
<evidence type="ECO:0000259" key="13">
    <source>
        <dbReference type="Pfam" id="PF12627"/>
    </source>
</evidence>
<feature type="binding site" evidence="11">
    <location>
        <position position="161"/>
    </location>
    <ligand>
        <name>CTP</name>
        <dbReference type="ChEBI" id="CHEBI:37563"/>
    </ligand>
</feature>
<evidence type="ECO:0000256" key="7">
    <source>
        <dbReference type="ARBA" id="ARBA00022800"/>
    </source>
</evidence>
<evidence type="ECO:0000313" key="16">
    <source>
        <dbReference type="Proteomes" id="UP000614490"/>
    </source>
</evidence>
<dbReference type="GO" id="GO:0000287">
    <property type="term" value="F:magnesium ion binding"/>
    <property type="evidence" value="ECO:0007669"/>
    <property type="project" value="UniProtKB-UniRule"/>
</dbReference>
<gene>
    <name evidence="11" type="primary">cca</name>
    <name evidence="15" type="ORF">H0267_04990</name>
</gene>
<keyword evidence="6 11" id="KW-0547">Nucleotide-binding</keyword>
<comment type="caution">
    <text evidence="15">The sequence shown here is derived from an EMBL/GenBank/DDBJ whole genome shotgun (WGS) entry which is preliminary data.</text>
</comment>
<dbReference type="Gene3D" id="1.10.246.80">
    <property type="match status" value="1"/>
</dbReference>
<keyword evidence="3 11" id="KW-0819">tRNA processing</keyword>
<dbReference type="GO" id="GO:0000049">
    <property type="term" value="F:tRNA binding"/>
    <property type="evidence" value="ECO:0007669"/>
    <property type="project" value="UniProtKB-UniRule"/>
</dbReference>
<dbReference type="GO" id="GO:0005524">
    <property type="term" value="F:ATP binding"/>
    <property type="evidence" value="ECO:0007669"/>
    <property type="project" value="UniProtKB-UniRule"/>
</dbReference>